<reference evidence="2" key="2">
    <citation type="journal article" date="2021" name="PeerJ">
        <title>Extensive microbial diversity within the chicken gut microbiome revealed by metagenomics and culture.</title>
        <authorList>
            <person name="Gilroy R."/>
            <person name="Ravi A."/>
            <person name="Getino M."/>
            <person name="Pursley I."/>
            <person name="Horton D.L."/>
            <person name="Alikhan N.F."/>
            <person name="Baker D."/>
            <person name="Gharbi K."/>
            <person name="Hall N."/>
            <person name="Watson M."/>
            <person name="Adriaenssens E.M."/>
            <person name="Foster-Nyarko E."/>
            <person name="Jarju S."/>
            <person name="Secka A."/>
            <person name="Antonio M."/>
            <person name="Oren A."/>
            <person name="Chaudhuri R.R."/>
            <person name="La Ragione R."/>
            <person name="Hildebrand F."/>
            <person name="Pallen M.J."/>
        </authorList>
    </citation>
    <scope>NUCLEOTIDE SEQUENCE</scope>
    <source>
        <strain evidence="2">CHK158-818</strain>
    </source>
</reference>
<dbReference type="SUPFAM" id="SSF50630">
    <property type="entry name" value="Acid proteases"/>
    <property type="match status" value="1"/>
</dbReference>
<comment type="caution">
    <text evidence="2">The sequence shown here is derived from an EMBL/GenBank/DDBJ whole genome shotgun (WGS) entry which is preliminary data.</text>
</comment>
<dbReference type="Proteomes" id="UP000824112">
    <property type="component" value="Unassembled WGS sequence"/>
</dbReference>
<gene>
    <name evidence="2" type="ORF">IAB03_09295</name>
</gene>
<dbReference type="Pfam" id="PF13650">
    <property type="entry name" value="Asp_protease_2"/>
    <property type="match status" value="1"/>
</dbReference>
<dbReference type="InterPro" id="IPR034122">
    <property type="entry name" value="Retropepsin-like_bacterial"/>
</dbReference>
<name>A0A9D1M9G6_9BACT</name>
<accession>A0A9D1M9G6</accession>
<dbReference type="Gene3D" id="2.40.70.10">
    <property type="entry name" value="Acid Proteases"/>
    <property type="match status" value="2"/>
</dbReference>
<feature type="signal peptide" evidence="1">
    <location>
        <begin position="1"/>
        <end position="21"/>
    </location>
</feature>
<dbReference type="GO" id="GO:0008233">
    <property type="term" value="F:peptidase activity"/>
    <property type="evidence" value="ECO:0007669"/>
    <property type="project" value="UniProtKB-KW"/>
</dbReference>
<reference evidence="2" key="1">
    <citation type="submission" date="2020-10" db="EMBL/GenBank/DDBJ databases">
        <authorList>
            <person name="Gilroy R."/>
        </authorList>
    </citation>
    <scope>NUCLEOTIDE SEQUENCE</scope>
    <source>
        <strain evidence="2">CHK158-818</strain>
    </source>
</reference>
<evidence type="ECO:0000313" key="3">
    <source>
        <dbReference type="Proteomes" id="UP000824112"/>
    </source>
</evidence>
<keyword evidence="2" id="KW-0378">Hydrolase</keyword>
<dbReference type="EMBL" id="DVNA01000212">
    <property type="protein sequence ID" value="HIU55983.1"/>
    <property type="molecule type" value="Genomic_DNA"/>
</dbReference>
<dbReference type="GO" id="GO:0006508">
    <property type="term" value="P:proteolysis"/>
    <property type="evidence" value="ECO:0007669"/>
    <property type="project" value="UniProtKB-KW"/>
</dbReference>
<keyword evidence="1" id="KW-0732">Signal</keyword>
<dbReference type="CDD" id="cd05483">
    <property type="entry name" value="retropepsin_like_bacteria"/>
    <property type="match status" value="1"/>
</dbReference>
<proteinExistence type="predicted"/>
<sequence length="426" mass="48919">MVKQFFASLCSMFILTGYVHAQTPDEQVKTLIHTEDYLSLMECLPDYKDSITPLVYHIGQAITLHYTMQYELSNQAIDSVLNNQTVDFDTRFVMSMLKAENYKGMKCRSEAIQTYNTLLKDLSYREHREEINEINRYKMAEMYSPDYPAIAVEWQPNKNRIPIQYIEKSIFVPVKGRKKEIAALFDTGATMNAISLRMAKQMKMKILNDSVQLSGTVNNAGWAPVALAQELTIGDISVKNIPFLIIDPIEHPENDQTDPIEMVIGFPVISALKHLRICRDEQTIEVLNPSKEKRPCNMLSVNGCPYIRLYSEKRPLTFVLDCGSSATWLTEKYYWENEAYIITHANPVQRELAGLGGSQYYTVFDLTHFCIDIDNQPTEIGPIDVFTQIIPGFQQMPNDGLVGSDFFYRFKYITLDFNQMNISFDN</sequence>
<feature type="chain" id="PRO_5039598758" evidence="1">
    <location>
        <begin position="22"/>
        <end position="426"/>
    </location>
</feature>
<keyword evidence="2" id="KW-0645">Protease</keyword>
<protein>
    <submittedName>
        <fullName evidence="2">Clan AA aspartic protease</fullName>
    </submittedName>
</protein>
<dbReference type="AlphaFoldDB" id="A0A9D1M9G6"/>
<dbReference type="InterPro" id="IPR021109">
    <property type="entry name" value="Peptidase_aspartic_dom_sf"/>
</dbReference>
<organism evidence="2 3">
    <name type="scientific">Candidatus Gallibacteroides avistercoris</name>
    <dbReference type="NCBI Taxonomy" id="2840833"/>
    <lineage>
        <taxon>Bacteria</taxon>
        <taxon>Pseudomonadati</taxon>
        <taxon>Bacteroidota</taxon>
        <taxon>Bacteroidia</taxon>
        <taxon>Bacteroidales</taxon>
        <taxon>Bacteroidaceae</taxon>
        <taxon>Bacteroidaceae incertae sedis</taxon>
        <taxon>Candidatus Gallibacteroides</taxon>
    </lineage>
</organism>
<evidence type="ECO:0000256" key="1">
    <source>
        <dbReference type="SAM" id="SignalP"/>
    </source>
</evidence>
<evidence type="ECO:0000313" key="2">
    <source>
        <dbReference type="EMBL" id="HIU55983.1"/>
    </source>
</evidence>